<comment type="catalytic activity">
    <reaction evidence="2">
        <text>O-phospho-L-seryl-[protein] + H2O = L-seryl-[protein] + phosphate</text>
        <dbReference type="Rhea" id="RHEA:20629"/>
        <dbReference type="Rhea" id="RHEA-COMP:9863"/>
        <dbReference type="Rhea" id="RHEA-COMP:11604"/>
        <dbReference type="ChEBI" id="CHEBI:15377"/>
        <dbReference type="ChEBI" id="CHEBI:29999"/>
        <dbReference type="ChEBI" id="CHEBI:43474"/>
        <dbReference type="ChEBI" id="CHEBI:83421"/>
        <dbReference type="EC" id="3.1.3.16"/>
    </reaction>
</comment>
<dbReference type="GO" id="GO:0005739">
    <property type="term" value="C:mitochondrion"/>
    <property type="evidence" value="ECO:0000318"/>
    <property type="project" value="GO_Central"/>
</dbReference>
<dbReference type="InParanoid" id="A7SF16"/>
<dbReference type="Pfam" id="PF07228">
    <property type="entry name" value="SpoIIE"/>
    <property type="match status" value="1"/>
</dbReference>
<dbReference type="SMART" id="SM00331">
    <property type="entry name" value="PP2C_SIG"/>
    <property type="match status" value="1"/>
</dbReference>
<evidence type="ECO:0000313" key="4">
    <source>
        <dbReference type="EMBL" id="EDO37699.1"/>
    </source>
</evidence>
<organism evidence="4 5">
    <name type="scientific">Nematostella vectensis</name>
    <name type="common">Starlet sea anemone</name>
    <dbReference type="NCBI Taxonomy" id="45351"/>
    <lineage>
        <taxon>Eukaryota</taxon>
        <taxon>Metazoa</taxon>
        <taxon>Cnidaria</taxon>
        <taxon>Anthozoa</taxon>
        <taxon>Hexacorallia</taxon>
        <taxon>Actiniaria</taxon>
        <taxon>Edwardsiidae</taxon>
        <taxon>Nematostella</taxon>
    </lineage>
</organism>
<dbReference type="KEGG" id="nve:5509196"/>
<dbReference type="PANTHER" id="PTHR12320:SF1">
    <property type="entry name" value="PROTEIN PHOSPHATASE PTC7 HOMOLOG"/>
    <property type="match status" value="1"/>
</dbReference>
<feature type="domain" description="PPM-type phosphatase" evidence="3">
    <location>
        <begin position="20"/>
        <end position="273"/>
    </location>
</feature>
<keyword evidence="2" id="KW-0378">Hydrolase</keyword>
<evidence type="ECO:0000313" key="5">
    <source>
        <dbReference type="Proteomes" id="UP000001593"/>
    </source>
</evidence>
<keyword evidence="2" id="KW-0904">Protein phosphatase</keyword>
<keyword evidence="2" id="KW-0460">Magnesium</keyword>
<comment type="cofactor">
    <cofactor evidence="2">
        <name>Mn(2+)</name>
        <dbReference type="ChEBI" id="CHEBI:29035"/>
    </cofactor>
</comment>
<evidence type="ECO:0000256" key="1">
    <source>
        <dbReference type="ARBA" id="ARBA00006702"/>
    </source>
</evidence>
<dbReference type="Proteomes" id="UP000001593">
    <property type="component" value="Unassembled WGS sequence"/>
</dbReference>
<dbReference type="OMA" id="QKACNSL"/>
<dbReference type="AlphaFoldDB" id="A7SF16"/>
<reference evidence="4 5" key="1">
    <citation type="journal article" date="2007" name="Science">
        <title>Sea anemone genome reveals ancestral eumetazoan gene repertoire and genomic organization.</title>
        <authorList>
            <person name="Putnam N.H."/>
            <person name="Srivastava M."/>
            <person name="Hellsten U."/>
            <person name="Dirks B."/>
            <person name="Chapman J."/>
            <person name="Salamov A."/>
            <person name="Terry A."/>
            <person name="Shapiro H."/>
            <person name="Lindquist E."/>
            <person name="Kapitonov V.V."/>
            <person name="Jurka J."/>
            <person name="Genikhovich G."/>
            <person name="Grigoriev I.V."/>
            <person name="Lucas S.M."/>
            <person name="Steele R.E."/>
            <person name="Finnerty J.R."/>
            <person name="Technau U."/>
            <person name="Martindale M.Q."/>
            <person name="Rokhsar D.S."/>
        </authorList>
    </citation>
    <scope>NUCLEOTIDE SEQUENCE [LARGE SCALE GENOMIC DNA]</scope>
    <source>
        <strain evidence="5">CH2 X CH6</strain>
    </source>
</reference>
<dbReference type="PhylomeDB" id="A7SF16"/>
<dbReference type="PROSITE" id="PS51746">
    <property type="entry name" value="PPM_2"/>
    <property type="match status" value="1"/>
</dbReference>
<dbReference type="FunFam" id="3.60.40.10:FF:000110">
    <property type="entry name" value="Integrin-linked kinase-associated serine/threonine phosphatase 2C"/>
    <property type="match status" value="1"/>
</dbReference>
<keyword evidence="2" id="KW-0479">Metal-binding</keyword>
<comment type="cofactor">
    <cofactor evidence="2">
        <name>Mg(2+)</name>
        <dbReference type="ChEBI" id="CHEBI:18420"/>
    </cofactor>
</comment>
<comment type="similarity">
    <text evidence="1 2">Belongs to the PP2C family.</text>
</comment>
<proteinExistence type="inferred from homology"/>
<dbReference type="GO" id="GO:0010795">
    <property type="term" value="P:regulation of ubiquinone biosynthetic process"/>
    <property type="evidence" value="ECO:0000318"/>
    <property type="project" value="GO_Central"/>
</dbReference>
<accession>A7SF16</accession>
<dbReference type="PANTHER" id="PTHR12320">
    <property type="entry name" value="PROTEIN PHOSPHATASE 2C"/>
    <property type="match status" value="1"/>
</dbReference>
<comment type="catalytic activity">
    <reaction evidence="2">
        <text>O-phospho-L-threonyl-[protein] + H2O = L-threonyl-[protein] + phosphate</text>
        <dbReference type="Rhea" id="RHEA:47004"/>
        <dbReference type="Rhea" id="RHEA-COMP:11060"/>
        <dbReference type="Rhea" id="RHEA-COMP:11605"/>
        <dbReference type="ChEBI" id="CHEBI:15377"/>
        <dbReference type="ChEBI" id="CHEBI:30013"/>
        <dbReference type="ChEBI" id="CHEBI:43474"/>
        <dbReference type="ChEBI" id="CHEBI:61977"/>
        <dbReference type="EC" id="3.1.3.16"/>
    </reaction>
</comment>
<dbReference type="EC" id="3.1.3.16" evidence="2"/>
<evidence type="ECO:0000256" key="2">
    <source>
        <dbReference type="RuleBase" id="RU366020"/>
    </source>
</evidence>
<dbReference type="SMART" id="SM00332">
    <property type="entry name" value="PP2Cc"/>
    <property type="match status" value="1"/>
</dbReference>
<dbReference type="EMBL" id="DS469641">
    <property type="protein sequence ID" value="EDO37699.1"/>
    <property type="molecule type" value="Genomic_DNA"/>
</dbReference>
<keyword evidence="5" id="KW-1185">Reference proteome</keyword>
<dbReference type="InterPro" id="IPR001932">
    <property type="entry name" value="PPM-type_phosphatase-like_dom"/>
</dbReference>
<dbReference type="HOGENOM" id="CLU_029404_3_0_1"/>
<gene>
    <name evidence="4" type="ORF">NEMVEDRAFT_v1g230062</name>
</gene>
<dbReference type="eggNOG" id="KOG1379">
    <property type="taxonomic scope" value="Eukaryota"/>
</dbReference>
<keyword evidence="2" id="KW-0464">Manganese</keyword>
<dbReference type="GO" id="GO:0004722">
    <property type="term" value="F:protein serine/threonine phosphatase activity"/>
    <property type="evidence" value="ECO:0000318"/>
    <property type="project" value="GO_Central"/>
</dbReference>
<dbReference type="STRING" id="45351.A7SF16"/>
<dbReference type="GO" id="GO:0046872">
    <property type="term" value="F:metal ion binding"/>
    <property type="evidence" value="ECO:0007669"/>
    <property type="project" value="UniProtKB-UniRule"/>
</dbReference>
<protein>
    <recommendedName>
        <fullName evidence="2">Protein phosphatase</fullName>
        <ecNumber evidence="2">3.1.3.16</ecNumber>
    </recommendedName>
</protein>
<dbReference type="InterPro" id="IPR036457">
    <property type="entry name" value="PPM-type-like_dom_sf"/>
</dbReference>
<dbReference type="Gene3D" id="3.60.40.10">
    <property type="entry name" value="PPM-type phosphatase domain"/>
    <property type="match status" value="1"/>
</dbReference>
<name>A7SF16_NEMVE</name>
<evidence type="ECO:0000259" key="3">
    <source>
        <dbReference type="PROSITE" id="PS51746"/>
    </source>
</evidence>
<dbReference type="SUPFAM" id="SSF81606">
    <property type="entry name" value="PP2C-like"/>
    <property type="match status" value="1"/>
</dbReference>
<dbReference type="InterPro" id="IPR039123">
    <property type="entry name" value="PPTC7"/>
</dbReference>
<sequence length="283" mass="30830">MVRKEAPSKVRLVAVCCGFSKDYHTSKKRFAFGEDAYFITENLFSNVLGVADGVGGWRQYGIDSSLFSSQLMQSCQRFVKEGRLSALSPIAIIKNAFQELTELKASVFGSSTACIVVLDKKDKTLLSVNLGDSGFLVVRKGIVVHQSSEQQHYFNTPYQLAIPPPGQDGRVIQDSLDAAESTSFNVEVDDLIVMGTDGLFDNLSTDQILTEIAELQDYDAESIQSLADSLAMKARCLAFDPSYESPFAKQAKLRGLAITGGKPDDITVLVAVVSEESSKETEV</sequence>